<proteinExistence type="inferred from homology"/>
<evidence type="ECO:0000256" key="10">
    <source>
        <dbReference type="ARBA" id="ARBA00023273"/>
    </source>
</evidence>
<dbReference type="Pfam" id="PF10149">
    <property type="entry name" value="TM231"/>
    <property type="match status" value="1"/>
</dbReference>
<protein>
    <recommendedName>
        <fullName evidence="3">Transmembrane protein 231</fullName>
    </recommendedName>
</protein>
<feature type="transmembrane region" description="Helical" evidence="12">
    <location>
        <begin position="20"/>
        <end position="41"/>
    </location>
</feature>
<dbReference type="GO" id="GO:0035869">
    <property type="term" value="C:ciliary transition zone"/>
    <property type="evidence" value="ECO:0007669"/>
    <property type="project" value="TreeGrafter"/>
</dbReference>
<sequence>MVTVHNRSGSLYLYRSTYCSSAFVFLIILYGCVLVFPAILVHHSYGLWRRLELFSEQPKIDFKKEYLIVTETSNGSVDFWSRPQPARLSNTSPLLRISHSVSDSNLDLKPEHHEFQIDVDLKNVTGIKLLLRMEARLQKLAVLVADCLVWIDHSSPTRGESLTVGADLKLMTSFVMPYKSYSDLVGEIDFTRPTEDVLKDYSKAKAKCVLEGVTKLWRVSSRETGGFKMSLILNTVEQPFNFRPGLAYMFKFAWIQYFSILAILAGIAIKLKKFVFENQIIDTYCTTMKTL</sequence>
<evidence type="ECO:0000313" key="14">
    <source>
        <dbReference type="RefSeq" id="XP_003740728.1"/>
    </source>
</evidence>
<dbReference type="GO" id="GO:0032880">
    <property type="term" value="P:regulation of protein localization"/>
    <property type="evidence" value="ECO:0007669"/>
    <property type="project" value="TreeGrafter"/>
</dbReference>
<evidence type="ECO:0000256" key="5">
    <source>
        <dbReference type="ARBA" id="ARBA00022692"/>
    </source>
</evidence>
<comment type="subcellular location">
    <subcellularLocation>
        <location evidence="1">Cell projection</location>
        <location evidence="1">Cilium membrane</location>
        <topology evidence="1">Multi-pass membrane protein</topology>
    </subcellularLocation>
</comment>
<evidence type="ECO:0000256" key="3">
    <source>
        <dbReference type="ARBA" id="ARBA00015087"/>
    </source>
</evidence>
<keyword evidence="5 12" id="KW-0812">Transmembrane</keyword>
<dbReference type="InterPro" id="IPR019306">
    <property type="entry name" value="TMEM231"/>
</dbReference>
<reference evidence="14" key="1">
    <citation type="submission" date="2025-08" db="UniProtKB">
        <authorList>
            <consortium name="RefSeq"/>
        </authorList>
    </citation>
    <scope>IDENTIFICATION</scope>
</reference>
<evidence type="ECO:0000256" key="9">
    <source>
        <dbReference type="ARBA" id="ARBA00023180"/>
    </source>
</evidence>
<dbReference type="AlphaFoldDB" id="A0AAJ6QQN5"/>
<dbReference type="PANTHER" id="PTHR14605">
    <property type="entry name" value="CHST5 PROTEIN"/>
    <property type="match status" value="1"/>
</dbReference>
<dbReference type="PROSITE" id="PS51257">
    <property type="entry name" value="PROKAR_LIPOPROTEIN"/>
    <property type="match status" value="1"/>
</dbReference>
<comment type="similarity">
    <text evidence="2">Belongs to the TMEM231 family.</text>
</comment>
<accession>A0AAJ6QQN5</accession>
<evidence type="ECO:0000256" key="7">
    <source>
        <dbReference type="ARBA" id="ARBA00023069"/>
    </source>
</evidence>
<organism evidence="13 14">
    <name type="scientific">Galendromus occidentalis</name>
    <name type="common">western predatory mite</name>
    <dbReference type="NCBI Taxonomy" id="34638"/>
    <lineage>
        <taxon>Eukaryota</taxon>
        <taxon>Metazoa</taxon>
        <taxon>Ecdysozoa</taxon>
        <taxon>Arthropoda</taxon>
        <taxon>Chelicerata</taxon>
        <taxon>Arachnida</taxon>
        <taxon>Acari</taxon>
        <taxon>Parasitiformes</taxon>
        <taxon>Mesostigmata</taxon>
        <taxon>Gamasina</taxon>
        <taxon>Phytoseioidea</taxon>
        <taxon>Phytoseiidae</taxon>
        <taxon>Typhlodrominae</taxon>
        <taxon>Galendromus</taxon>
    </lineage>
</organism>
<dbReference type="GO" id="GO:0060170">
    <property type="term" value="C:ciliary membrane"/>
    <property type="evidence" value="ECO:0007669"/>
    <property type="project" value="UniProtKB-SubCell"/>
</dbReference>
<dbReference type="PANTHER" id="PTHR14605:SF1">
    <property type="entry name" value="TRANSMEMBRANE PROTEIN 231"/>
    <property type="match status" value="1"/>
</dbReference>
<evidence type="ECO:0000256" key="12">
    <source>
        <dbReference type="SAM" id="Phobius"/>
    </source>
</evidence>
<name>A0AAJ6QQN5_9ACAR</name>
<evidence type="ECO:0000256" key="6">
    <source>
        <dbReference type="ARBA" id="ARBA00022989"/>
    </source>
</evidence>
<dbReference type="RefSeq" id="XP_003740728.1">
    <property type="nucleotide sequence ID" value="XM_003740680.3"/>
</dbReference>
<keyword evidence="13" id="KW-1185">Reference proteome</keyword>
<dbReference type="Proteomes" id="UP000694867">
    <property type="component" value="Unplaced"/>
</dbReference>
<evidence type="ECO:0000256" key="8">
    <source>
        <dbReference type="ARBA" id="ARBA00023136"/>
    </source>
</evidence>
<dbReference type="GO" id="GO:0060271">
    <property type="term" value="P:cilium assembly"/>
    <property type="evidence" value="ECO:0007669"/>
    <property type="project" value="TreeGrafter"/>
</dbReference>
<evidence type="ECO:0000256" key="2">
    <source>
        <dbReference type="ARBA" id="ARBA00009082"/>
    </source>
</evidence>
<dbReference type="GeneID" id="100909113"/>
<keyword evidence="10" id="KW-0966">Cell projection</keyword>
<evidence type="ECO:0000256" key="1">
    <source>
        <dbReference type="ARBA" id="ARBA00004272"/>
    </source>
</evidence>
<gene>
    <name evidence="14" type="primary">LOC100909113</name>
</gene>
<evidence type="ECO:0000256" key="4">
    <source>
        <dbReference type="ARBA" id="ARBA00022475"/>
    </source>
</evidence>
<keyword evidence="8 12" id="KW-0472">Membrane</keyword>
<keyword evidence="9" id="KW-0325">Glycoprotein</keyword>
<keyword evidence="4" id="KW-1003">Cell membrane</keyword>
<dbReference type="KEGG" id="goe:100909113"/>
<feature type="transmembrane region" description="Helical" evidence="12">
    <location>
        <begin position="248"/>
        <end position="269"/>
    </location>
</feature>
<keyword evidence="7" id="KW-0969">Cilium</keyword>
<comment type="function">
    <text evidence="11">Transmembrane component of the tectonic-like complex, a complex localized at the transition zone of primary cilia and acting as a barrier that prevents diffusion of transmembrane proteins between the cilia and plasma membranes. Required for ciliogenesis and sonic hedgehog/SHH signaling.</text>
</comment>
<evidence type="ECO:0000313" key="13">
    <source>
        <dbReference type="Proteomes" id="UP000694867"/>
    </source>
</evidence>
<keyword evidence="6 12" id="KW-1133">Transmembrane helix</keyword>
<evidence type="ECO:0000256" key="11">
    <source>
        <dbReference type="ARBA" id="ARBA00024803"/>
    </source>
</evidence>